<feature type="compositionally biased region" description="Low complexity" evidence="2">
    <location>
        <begin position="255"/>
        <end position="266"/>
    </location>
</feature>
<organism evidence="4 5">
    <name type="scientific">Lasallia pustulata</name>
    <dbReference type="NCBI Taxonomy" id="136370"/>
    <lineage>
        <taxon>Eukaryota</taxon>
        <taxon>Fungi</taxon>
        <taxon>Dikarya</taxon>
        <taxon>Ascomycota</taxon>
        <taxon>Pezizomycotina</taxon>
        <taxon>Lecanoromycetes</taxon>
        <taxon>OSLEUM clade</taxon>
        <taxon>Umbilicariomycetidae</taxon>
        <taxon>Umbilicariales</taxon>
        <taxon>Umbilicariaceae</taxon>
        <taxon>Lasallia</taxon>
    </lineage>
</organism>
<dbReference type="Proteomes" id="UP000192927">
    <property type="component" value="Unassembled WGS sequence"/>
</dbReference>
<protein>
    <submittedName>
        <fullName evidence="4">Zinc finger, C2H2</fullName>
    </submittedName>
</protein>
<dbReference type="GO" id="GO:0008270">
    <property type="term" value="F:zinc ion binding"/>
    <property type="evidence" value="ECO:0007669"/>
    <property type="project" value="UniProtKB-KW"/>
</dbReference>
<feature type="compositionally biased region" description="Polar residues" evidence="2">
    <location>
        <begin position="332"/>
        <end position="342"/>
    </location>
</feature>
<name>A0A1W5D2H8_9LECA</name>
<dbReference type="EMBL" id="FWEW01001571">
    <property type="protein sequence ID" value="SLM37323.1"/>
    <property type="molecule type" value="Genomic_DNA"/>
</dbReference>
<dbReference type="InterPro" id="IPR036236">
    <property type="entry name" value="Znf_C2H2_sf"/>
</dbReference>
<feature type="compositionally biased region" description="Acidic residues" evidence="2">
    <location>
        <begin position="458"/>
        <end position="470"/>
    </location>
</feature>
<feature type="domain" description="C2H2-type" evidence="3">
    <location>
        <begin position="184"/>
        <end position="211"/>
    </location>
</feature>
<feature type="compositionally biased region" description="Polar residues" evidence="2">
    <location>
        <begin position="300"/>
        <end position="320"/>
    </location>
</feature>
<sequence>MASTKVDVRAIVSEHRRVADKGRVGTPAFSSSEPTTTLSVLDTLLQPTDSPFGIATPFALSVSGNTQSGPQVAAVISGADDASFGASNHRSLNSRTSASTRGVESTSLGNASGLANNHYAGNTVPKHDGLSGQEIDAADNGTAVTDGPNLAESNEFGPRARGRRASEGSHLAKNDPKRASGSDLKCEKCGKGYKHSSCLTKHLWEHTPEWSYTSKLLISKHQQVQLLEAASVLVTMNQDGSVPPDPAKNSDSDHSSASPAASGASDPNDEDISSAESTPPPMNEQAYITDSSGAARPKRYSTNSSAFSRSYQSAPSSSFMAGSVPSRASHGQHYTPSYQHRPSGSDAGYMGHANADEDEAGLAAAVESLCSFGTPRTGPVHLPADVPPVPPLPARFAVHNSLRLSGATSTPMLQQGLGVPPPLTHQLSDERDVRMGESHAADVDDDYDHRSYSRGRSEDDDDGVFGSMEE</sequence>
<evidence type="ECO:0000313" key="4">
    <source>
        <dbReference type="EMBL" id="SLM37323.1"/>
    </source>
</evidence>
<reference evidence="5" key="1">
    <citation type="submission" date="2017-03" db="EMBL/GenBank/DDBJ databases">
        <authorList>
            <person name="Sharma R."/>
            <person name="Thines M."/>
        </authorList>
    </citation>
    <scope>NUCLEOTIDE SEQUENCE [LARGE SCALE GENOMIC DNA]</scope>
</reference>
<accession>A0A1W5D2H8</accession>
<keyword evidence="5" id="KW-1185">Reference proteome</keyword>
<proteinExistence type="predicted"/>
<feature type="region of interest" description="Disordered" evidence="2">
    <location>
        <begin position="86"/>
        <end position="185"/>
    </location>
</feature>
<feature type="region of interest" description="Disordered" evidence="2">
    <location>
        <begin position="411"/>
        <end position="470"/>
    </location>
</feature>
<evidence type="ECO:0000256" key="1">
    <source>
        <dbReference type="PROSITE-ProRule" id="PRU00042"/>
    </source>
</evidence>
<dbReference type="PROSITE" id="PS50157">
    <property type="entry name" value="ZINC_FINGER_C2H2_2"/>
    <property type="match status" value="1"/>
</dbReference>
<evidence type="ECO:0000259" key="3">
    <source>
        <dbReference type="PROSITE" id="PS50157"/>
    </source>
</evidence>
<keyword evidence="1" id="KW-0862">Zinc</keyword>
<dbReference type="AlphaFoldDB" id="A0A1W5D2H8"/>
<keyword evidence="1" id="KW-0863">Zinc-finger</keyword>
<feature type="compositionally biased region" description="Basic and acidic residues" evidence="2">
    <location>
        <begin position="164"/>
        <end position="185"/>
    </location>
</feature>
<keyword evidence="1" id="KW-0479">Metal-binding</keyword>
<feature type="region of interest" description="Disordered" evidence="2">
    <location>
        <begin position="237"/>
        <end position="353"/>
    </location>
</feature>
<feature type="compositionally biased region" description="Polar residues" evidence="2">
    <location>
        <begin position="86"/>
        <end position="115"/>
    </location>
</feature>
<dbReference type="InterPro" id="IPR013087">
    <property type="entry name" value="Znf_C2H2_type"/>
</dbReference>
<evidence type="ECO:0000256" key="2">
    <source>
        <dbReference type="SAM" id="MobiDB-lite"/>
    </source>
</evidence>
<feature type="compositionally biased region" description="Basic and acidic residues" evidence="2">
    <location>
        <begin position="427"/>
        <end position="457"/>
    </location>
</feature>
<dbReference type="PROSITE" id="PS00028">
    <property type="entry name" value="ZINC_FINGER_C2H2_1"/>
    <property type="match status" value="1"/>
</dbReference>
<evidence type="ECO:0000313" key="5">
    <source>
        <dbReference type="Proteomes" id="UP000192927"/>
    </source>
</evidence>
<dbReference type="SUPFAM" id="SSF57667">
    <property type="entry name" value="beta-beta-alpha zinc fingers"/>
    <property type="match status" value="1"/>
</dbReference>